<proteinExistence type="predicted"/>
<dbReference type="EMBL" id="JBBKAI010000002">
    <property type="protein sequence ID" value="MEJ8655042.1"/>
    <property type="molecule type" value="Genomic_DNA"/>
</dbReference>
<evidence type="ECO:0000313" key="1">
    <source>
        <dbReference type="EMBL" id="MEJ8655042.1"/>
    </source>
</evidence>
<reference evidence="1" key="1">
    <citation type="submission" date="2024-03" db="EMBL/GenBank/DDBJ databases">
        <title>Novel Streptomyces species of biotechnological and ecological value are a feature of Machair soil.</title>
        <authorList>
            <person name="Prole J.R."/>
            <person name="Goodfellow M."/>
            <person name="Allenby N."/>
            <person name="Ward A.C."/>
        </authorList>
    </citation>
    <scope>NUCLEOTIDE SEQUENCE</scope>
    <source>
        <strain evidence="1">MS1.AVA.4</strain>
    </source>
</reference>
<comment type="caution">
    <text evidence="1">The sequence shown here is derived from an EMBL/GenBank/DDBJ whole genome shotgun (WGS) entry which is preliminary data.</text>
</comment>
<accession>A0ACC6Q9R0</accession>
<keyword evidence="2" id="KW-1185">Reference proteome</keyword>
<protein>
    <submittedName>
        <fullName evidence="1">Uncharacterized protein</fullName>
    </submittedName>
</protein>
<organism evidence="1 2">
    <name type="scientific">Streptomyces pratisoli</name>
    <dbReference type="NCBI Taxonomy" id="3139917"/>
    <lineage>
        <taxon>Bacteria</taxon>
        <taxon>Bacillati</taxon>
        <taxon>Actinomycetota</taxon>
        <taxon>Actinomycetes</taxon>
        <taxon>Kitasatosporales</taxon>
        <taxon>Streptomycetaceae</taxon>
        <taxon>Streptomyces</taxon>
    </lineage>
</organism>
<sequence>MLIALLVASLGVAMAVEVRNAQEREHEFRAAPECASVPVKASACLWEQDFTVRKAASHRGKRGKPPEAELVLPSGKPWHVTFRNAGPLVSEMKPDDKVAGLIWYGDVVEVRDAGGRRQQTSDGPVGWPADRLGGAIGCISFGTVAFIGGLWGLLGRRSRRQVVAAAAVRWHSLGIGAAAIVALWIQAATGWPTWSIPVGWGVLTLLLLGSAVGFVVAALRGTIK</sequence>
<gene>
    <name evidence="1" type="ORF">WKI58_00610</name>
</gene>
<name>A0ACC6Q9R0_9ACTN</name>
<evidence type="ECO:0000313" key="2">
    <source>
        <dbReference type="Proteomes" id="UP001375539"/>
    </source>
</evidence>
<dbReference type="Proteomes" id="UP001375539">
    <property type="component" value="Unassembled WGS sequence"/>
</dbReference>